<dbReference type="EMBL" id="CP101717">
    <property type="protein sequence ID" value="WLD56895.1"/>
    <property type="molecule type" value="Genomic_DNA"/>
</dbReference>
<keyword evidence="2" id="KW-0645">Protease</keyword>
<dbReference type="Gene3D" id="3.30.1380.10">
    <property type="match status" value="1"/>
</dbReference>
<dbReference type="AlphaFoldDB" id="A0AB38YDD3"/>
<dbReference type="SUPFAM" id="SSF55166">
    <property type="entry name" value="Hedgehog/DD-peptidase"/>
    <property type="match status" value="1"/>
</dbReference>
<gene>
    <name evidence="2" type="ORF">NFC81_09140</name>
</gene>
<evidence type="ECO:0000259" key="1">
    <source>
        <dbReference type="Pfam" id="PF08291"/>
    </source>
</evidence>
<dbReference type="InterPro" id="IPR013230">
    <property type="entry name" value="Peptidase_M15A_C"/>
</dbReference>
<accession>A0AB38YDD3</accession>
<proteinExistence type="predicted"/>
<dbReference type="RefSeq" id="WP_304994180.1">
    <property type="nucleotide sequence ID" value="NZ_CP101717.1"/>
</dbReference>
<keyword evidence="2" id="KW-0378">Hydrolase</keyword>
<keyword evidence="2" id="KW-0121">Carboxypeptidase</keyword>
<dbReference type="Pfam" id="PF08291">
    <property type="entry name" value="Peptidase_M15_3"/>
    <property type="match status" value="1"/>
</dbReference>
<dbReference type="GO" id="GO:0004180">
    <property type="term" value="F:carboxypeptidase activity"/>
    <property type="evidence" value="ECO:0007669"/>
    <property type="project" value="UniProtKB-KW"/>
</dbReference>
<feature type="domain" description="Peptidase M15A C-terminal" evidence="1">
    <location>
        <begin position="15"/>
        <end position="121"/>
    </location>
</feature>
<sequence length="137" mass="15234">MSSITEIKHNGRIYFTKKELACKGTGIIRLAPRFADELLALRLELDEPMNLTSACRSKSHNTNVGGHPRSLHVCDEPYWPTGGCCAVDVGTTDPAYRARLIKTALLMGWSVGVHKDFIHLDRGADFSARSEPMLFPY</sequence>
<dbReference type="InterPro" id="IPR009045">
    <property type="entry name" value="Zn_M74/Hedgehog-like"/>
</dbReference>
<evidence type="ECO:0000313" key="2">
    <source>
        <dbReference type="EMBL" id="WLD56895.1"/>
    </source>
</evidence>
<reference evidence="2" key="1">
    <citation type="submission" date="2022-07" db="EMBL/GenBank/DDBJ databases">
        <title>Complete genome sequence of Salinispirillum sp. LH10-3-1 capable of multiple carbohydrate inversion isolated from a soda lake.</title>
        <authorList>
            <person name="Liu J."/>
            <person name="Zhai Y."/>
            <person name="Zhang H."/>
            <person name="Yang H."/>
            <person name="Qu J."/>
            <person name="Li J."/>
        </authorList>
    </citation>
    <scope>NUCLEOTIDE SEQUENCE</scope>
    <source>
        <strain evidence="2">LH 10-3-1</strain>
    </source>
</reference>
<name>A0AB38YDD3_9GAMM</name>
<organism evidence="2">
    <name type="scientific">Salinispirillum sp. LH 10-3-1</name>
    <dbReference type="NCBI Taxonomy" id="2952525"/>
    <lineage>
        <taxon>Bacteria</taxon>
        <taxon>Pseudomonadati</taxon>
        <taxon>Pseudomonadota</taxon>
        <taxon>Gammaproteobacteria</taxon>
        <taxon>Oceanospirillales</taxon>
        <taxon>Saccharospirillaceae</taxon>
        <taxon>Salinispirillum</taxon>
    </lineage>
</organism>
<protein>
    <submittedName>
        <fullName evidence="2">D-Ala-D-Ala carboxypeptidase family metallohydrolase</fullName>
    </submittedName>
</protein>